<organism evidence="1 2">
    <name type="scientific">Phytophthora kernoviae 00238/432</name>
    <dbReference type="NCBI Taxonomy" id="1284355"/>
    <lineage>
        <taxon>Eukaryota</taxon>
        <taxon>Sar</taxon>
        <taxon>Stramenopiles</taxon>
        <taxon>Oomycota</taxon>
        <taxon>Peronosporomycetes</taxon>
        <taxon>Peronosporales</taxon>
        <taxon>Peronosporaceae</taxon>
        <taxon>Phytophthora</taxon>
    </lineage>
</organism>
<dbReference type="AlphaFoldDB" id="A0A8J4S2C8"/>
<dbReference type="EMBL" id="AOFI03001463">
    <property type="protein sequence ID" value="KAF4314745.1"/>
    <property type="molecule type" value="Genomic_DNA"/>
</dbReference>
<protein>
    <submittedName>
        <fullName evidence="1">Uncharacterized protein</fullName>
    </submittedName>
</protein>
<gene>
    <name evidence="1" type="ORF">G195_011619</name>
</gene>
<comment type="caution">
    <text evidence="1">The sequence shown here is derived from an EMBL/GenBank/DDBJ whole genome shotgun (WGS) entry which is preliminary data.</text>
</comment>
<accession>A0A8J4S2C8</accession>
<dbReference type="Proteomes" id="UP000702964">
    <property type="component" value="Unassembled WGS sequence"/>
</dbReference>
<evidence type="ECO:0000313" key="1">
    <source>
        <dbReference type="EMBL" id="KAF4314745.1"/>
    </source>
</evidence>
<evidence type="ECO:0000313" key="2">
    <source>
        <dbReference type="Proteomes" id="UP000702964"/>
    </source>
</evidence>
<name>A0A8J4S2C8_9STRA</name>
<reference evidence="1" key="1">
    <citation type="journal article" date="2015" name="Genom Data">
        <title>Draft genome sequences of Phytophthora kernoviae and Phytophthora ramorum lineage EU2 from Scotland.</title>
        <authorList>
            <person name="Sambles C."/>
            <person name="Schlenzig A."/>
            <person name="O'Neill P."/>
            <person name="Grant M."/>
            <person name="Studholme D.J."/>
        </authorList>
    </citation>
    <scope>NUCLEOTIDE SEQUENCE</scope>
    <source>
        <strain evidence="1">00238/432</strain>
    </source>
</reference>
<sequence length="303" mass="35757">MLARKRTRSQLPFDKKTSQKNCSEVIRKVFDVQQFETCNRKFADEIKTNGYGTSITMIRPVTTTSVVVVEKKASKKKRKKNDGTTELVSKENKVKTPEEIAEEDTHLARINDFRFYNEYLKRWEPWYAGVIRAMPSFKTSSYHPYFQRLQFFWKHLRFLLAFSAEQAFLRWMFTQDHAKMKALSTLAKRLVSKTSKQAYIAYVDRSHRTGTKGHASGLVKGFVEVLKRRAIVIPMDEYRTSITCSCWHQRLNQGRLFTKMKRNEDEVGIRQKERLSMKEMKETVEMARFRNPKLADKKVVLKR</sequence>
<proteinExistence type="predicted"/>
<reference evidence="1" key="2">
    <citation type="submission" date="2020-02" db="EMBL/GenBank/DDBJ databases">
        <authorList>
            <person name="Studholme D.J."/>
        </authorList>
    </citation>
    <scope>NUCLEOTIDE SEQUENCE</scope>
    <source>
        <strain evidence="1">00238/432</strain>
    </source>
</reference>